<name>A0A8J5IT80_9STRA</name>
<evidence type="ECO:0000256" key="11">
    <source>
        <dbReference type="ARBA" id="ARBA00022842"/>
    </source>
</evidence>
<feature type="transmembrane region" description="Helical" evidence="16">
    <location>
        <begin position="480"/>
        <end position="509"/>
    </location>
</feature>
<dbReference type="SMART" id="SM01400">
    <property type="entry name" value="Pribosyltran_N"/>
    <property type="match status" value="1"/>
</dbReference>
<evidence type="ECO:0000256" key="2">
    <source>
        <dbReference type="ARBA" id="ARBA00005467"/>
    </source>
</evidence>
<dbReference type="PANTHER" id="PTHR10210:SF32">
    <property type="entry name" value="RIBOSE-PHOSPHATE PYROPHOSPHOKINASE 2"/>
    <property type="match status" value="1"/>
</dbReference>
<dbReference type="GO" id="GO:0016301">
    <property type="term" value="F:kinase activity"/>
    <property type="evidence" value="ECO:0007669"/>
    <property type="project" value="UniProtKB-KW"/>
</dbReference>
<dbReference type="GO" id="GO:0000287">
    <property type="term" value="F:magnesium ion binding"/>
    <property type="evidence" value="ECO:0007669"/>
    <property type="project" value="InterPro"/>
</dbReference>
<keyword evidence="8" id="KW-0547">Nucleotide-binding</keyword>
<dbReference type="GO" id="GO:0004749">
    <property type="term" value="F:ribose phosphate diphosphokinase activity"/>
    <property type="evidence" value="ECO:0007669"/>
    <property type="project" value="UniProtKB-EC"/>
</dbReference>
<dbReference type="Pfam" id="PF14572">
    <property type="entry name" value="Pribosyl_synth"/>
    <property type="match status" value="1"/>
</dbReference>
<evidence type="ECO:0000256" key="6">
    <source>
        <dbReference type="ARBA" id="ARBA00022723"/>
    </source>
</evidence>
<evidence type="ECO:0000256" key="14">
    <source>
        <dbReference type="ARBA" id="ARBA00049535"/>
    </source>
</evidence>
<evidence type="ECO:0000256" key="15">
    <source>
        <dbReference type="SAM" id="MobiDB-lite"/>
    </source>
</evidence>
<evidence type="ECO:0000256" key="5">
    <source>
        <dbReference type="ARBA" id="ARBA00022692"/>
    </source>
</evidence>
<dbReference type="NCBIfam" id="TIGR01251">
    <property type="entry name" value="ribP_PPkin"/>
    <property type="match status" value="1"/>
</dbReference>
<reference evidence="18" key="1">
    <citation type="submission" date="2021-01" db="EMBL/GenBank/DDBJ databases">
        <title>Phytophthora aleatoria, a newly-described species from Pinus radiata is distinct from Phytophthora cactorum isolates based on comparative genomics.</title>
        <authorList>
            <person name="Mcdougal R."/>
            <person name="Panda P."/>
            <person name="Williams N."/>
            <person name="Studholme D.J."/>
        </authorList>
    </citation>
    <scope>NUCLEOTIDE SEQUENCE</scope>
    <source>
        <strain evidence="18">NZFS 4037</strain>
    </source>
</reference>
<dbReference type="Pfam" id="PF05832">
    <property type="entry name" value="DUF846"/>
    <property type="match status" value="1"/>
</dbReference>
<feature type="region of interest" description="Disordered" evidence="15">
    <location>
        <begin position="418"/>
        <end position="449"/>
    </location>
</feature>
<evidence type="ECO:0000256" key="1">
    <source>
        <dbReference type="ARBA" id="ARBA00004141"/>
    </source>
</evidence>
<evidence type="ECO:0000256" key="9">
    <source>
        <dbReference type="ARBA" id="ARBA00022777"/>
    </source>
</evidence>
<proteinExistence type="inferred from homology"/>
<comment type="caution">
    <text evidence="18">The sequence shown here is derived from an EMBL/GenBank/DDBJ whole genome shotgun (WGS) entry which is preliminary data.</text>
</comment>
<keyword evidence="11" id="KW-0460">Magnesium</keyword>
<evidence type="ECO:0000259" key="17">
    <source>
        <dbReference type="Pfam" id="PF13793"/>
    </source>
</evidence>
<dbReference type="GO" id="GO:0002189">
    <property type="term" value="C:ribose phosphate diphosphokinase complex"/>
    <property type="evidence" value="ECO:0007669"/>
    <property type="project" value="TreeGrafter"/>
</dbReference>
<keyword evidence="5 16" id="KW-0812">Transmembrane</keyword>
<protein>
    <recommendedName>
        <fullName evidence="3">ribose-phosphate diphosphokinase</fullName>
        <ecNumber evidence="3">2.7.6.1</ecNumber>
    </recommendedName>
</protein>
<dbReference type="InterPro" id="IPR029099">
    <property type="entry name" value="Pribosyltran_N"/>
</dbReference>
<keyword evidence="6" id="KW-0479">Metal-binding</keyword>
<dbReference type="FunFam" id="3.40.50.2020:FF:000079">
    <property type="entry name" value="Ribose-phosphate pyrophosphokinase, putative"/>
    <property type="match status" value="1"/>
</dbReference>
<evidence type="ECO:0000256" key="16">
    <source>
        <dbReference type="SAM" id="Phobius"/>
    </source>
</evidence>
<feature type="compositionally biased region" description="Low complexity" evidence="15">
    <location>
        <begin position="424"/>
        <end position="435"/>
    </location>
</feature>
<sequence>MNRLRMLSGSSATRNAVALAAAGTLGLLGGGLSSRMELLTALADAGKEAVVQGKKGEWYPNTTTKHWHFYKGKMNPSAAKSMKLFKVADTPIADEIASYLGVELNDMEVKNFNDGETSVIVKENVRGKRVYIVSSTTTVDRLMELLLAISAMRRASAKSITAVIPFYGYARMDLMHKGREPIAAADIARMLETMGVDHVVSVDLHSAQIEGFFKPQIPVDNLQAFPVGAVYFSEQSLGDPIVVAPHSAAVNRAVIFRDTLSRTLDEFVPLAFVIRKHQLDEDQPGELVGDVEGKDCIVVDNLVDTGSTLVKTAKVLKANGAKTVSAFAVHARYSAQAMETLQNCKELDKLVTTNTIPVHLNSDEVSPKIVTLSVAPFIAEVISCIHTKSSIIQVSKTKHITTMMAEDKKPQEELEFISVEPETRTTSTSASTERSTGPRTAASPKASDKEALLTSMRKVVTSAKHPVAAFFHLFFKGLALLLYLFGNIFISNFVFIFVVCILLLAFDFWTVKNVTGRLLVGLRWWNKINEDGTSEWVFESHEDMTEIDPLDSRVFWTGLYGAPALWIMLLIIAVLKFNVEWALIVVVGVALSGANIIGYTRCKKDAKQKMQSLMSQGALGAFSSSAGSSIMSTIGGLALGGGLGGLGNAAPKKPTKSEVVV</sequence>
<dbReference type="InterPro" id="IPR000836">
    <property type="entry name" value="PRTase_dom"/>
</dbReference>
<dbReference type="FunFam" id="3.40.50.2020:FF:000007">
    <property type="entry name" value="Ribose-phosphate pyrophosphokinase"/>
    <property type="match status" value="1"/>
</dbReference>
<dbReference type="CDD" id="cd06223">
    <property type="entry name" value="PRTases_typeI"/>
    <property type="match status" value="1"/>
</dbReference>
<keyword evidence="13 16" id="KW-0472">Membrane</keyword>
<evidence type="ECO:0000313" key="18">
    <source>
        <dbReference type="EMBL" id="KAG6966385.1"/>
    </source>
</evidence>
<keyword evidence="19" id="KW-1185">Reference proteome</keyword>
<evidence type="ECO:0000256" key="8">
    <source>
        <dbReference type="ARBA" id="ARBA00022741"/>
    </source>
</evidence>
<dbReference type="EMBL" id="JAENGY010000306">
    <property type="protein sequence ID" value="KAG6966385.1"/>
    <property type="molecule type" value="Genomic_DNA"/>
</dbReference>
<evidence type="ECO:0000256" key="12">
    <source>
        <dbReference type="ARBA" id="ARBA00022989"/>
    </source>
</evidence>
<evidence type="ECO:0000256" key="10">
    <source>
        <dbReference type="ARBA" id="ARBA00022840"/>
    </source>
</evidence>
<keyword evidence="7" id="KW-0545">Nucleotide biosynthesis</keyword>
<dbReference type="GO" id="GO:0006164">
    <property type="term" value="P:purine nucleotide biosynthetic process"/>
    <property type="evidence" value="ECO:0007669"/>
    <property type="project" value="TreeGrafter"/>
</dbReference>
<keyword evidence="12 16" id="KW-1133">Transmembrane helix</keyword>
<organism evidence="18 19">
    <name type="scientific">Phytophthora aleatoria</name>
    <dbReference type="NCBI Taxonomy" id="2496075"/>
    <lineage>
        <taxon>Eukaryota</taxon>
        <taxon>Sar</taxon>
        <taxon>Stramenopiles</taxon>
        <taxon>Oomycota</taxon>
        <taxon>Peronosporomycetes</taxon>
        <taxon>Peronosporales</taxon>
        <taxon>Peronosporaceae</taxon>
        <taxon>Phytophthora</taxon>
    </lineage>
</organism>
<dbReference type="GO" id="GO:0016020">
    <property type="term" value="C:membrane"/>
    <property type="evidence" value="ECO:0007669"/>
    <property type="project" value="UniProtKB-SubCell"/>
</dbReference>
<dbReference type="GO" id="GO:0006015">
    <property type="term" value="P:5-phosphoribose 1-diphosphate biosynthetic process"/>
    <property type="evidence" value="ECO:0007669"/>
    <property type="project" value="TreeGrafter"/>
</dbReference>
<dbReference type="PANTHER" id="PTHR10210">
    <property type="entry name" value="RIBOSE-PHOSPHATE DIPHOSPHOKINASE FAMILY MEMBER"/>
    <property type="match status" value="1"/>
</dbReference>
<evidence type="ECO:0000313" key="19">
    <source>
        <dbReference type="Proteomes" id="UP000709295"/>
    </source>
</evidence>
<comment type="subcellular location">
    <subcellularLocation>
        <location evidence="1">Membrane</location>
        <topology evidence="1">Multi-pass membrane protein</topology>
    </subcellularLocation>
</comment>
<gene>
    <name evidence="18" type="ORF">JG688_00006798</name>
</gene>
<dbReference type="GO" id="GO:0005737">
    <property type="term" value="C:cytoplasm"/>
    <property type="evidence" value="ECO:0007669"/>
    <property type="project" value="TreeGrafter"/>
</dbReference>
<dbReference type="EC" id="2.7.6.1" evidence="3"/>
<accession>A0A8J5IT80</accession>
<keyword evidence="9" id="KW-0418">Kinase</keyword>
<keyword evidence="10" id="KW-0067">ATP-binding</keyword>
<dbReference type="InterPro" id="IPR008564">
    <property type="entry name" value="TVP23-like"/>
</dbReference>
<comment type="catalytic activity">
    <reaction evidence="14">
        <text>D-ribose 5-phosphate + ATP = 5-phospho-alpha-D-ribose 1-diphosphate + AMP + H(+)</text>
        <dbReference type="Rhea" id="RHEA:15609"/>
        <dbReference type="ChEBI" id="CHEBI:15378"/>
        <dbReference type="ChEBI" id="CHEBI:30616"/>
        <dbReference type="ChEBI" id="CHEBI:58017"/>
        <dbReference type="ChEBI" id="CHEBI:78346"/>
        <dbReference type="ChEBI" id="CHEBI:456215"/>
        <dbReference type="EC" id="2.7.6.1"/>
    </reaction>
</comment>
<comment type="similarity">
    <text evidence="2">Belongs to the TVP23 family.</text>
</comment>
<evidence type="ECO:0000256" key="3">
    <source>
        <dbReference type="ARBA" id="ARBA00013247"/>
    </source>
</evidence>
<feature type="domain" description="Ribose-phosphate pyrophosphokinase N-terminal" evidence="17">
    <location>
        <begin position="88"/>
        <end position="195"/>
    </location>
</feature>
<evidence type="ECO:0000256" key="13">
    <source>
        <dbReference type="ARBA" id="ARBA00023136"/>
    </source>
</evidence>
<feature type="transmembrane region" description="Helical" evidence="16">
    <location>
        <begin position="554"/>
        <end position="575"/>
    </location>
</feature>
<dbReference type="Proteomes" id="UP000709295">
    <property type="component" value="Unassembled WGS sequence"/>
</dbReference>
<dbReference type="InterPro" id="IPR005946">
    <property type="entry name" value="Rib-P_diPkinase"/>
</dbReference>
<feature type="transmembrane region" description="Helical" evidence="16">
    <location>
        <begin position="581"/>
        <end position="600"/>
    </location>
</feature>
<dbReference type="AlphaFoldDB" id="A0A8J5IT80"/>
<evidence type="ECO:0000256" key="4">
    <source>
        <dbReference type="ARBA" id="ARBA00022679"/>
    </source>
</evidence>
<keyword evidence="4" id="KW-0808">Transferase</keyword>
<dbReference type="GO" id="GO:0005524">
    <property type="term" value="F:ATP binding"/>
    <property type="evidence" value="ECO:0007669"/>
    <property type="project" value="UniProtKB-KW"/>
</dbReference>
<dbReference type="Pfam" id="PF13793">
    <property type="entry name" value="Pribosyltran_N"/>
    <property type="match status" value="1"/>
</dbReference>
<evidence type="ECO:0000256" key="7">
    <source>
        <dbReference type="ARBA" id="ARBA00022727"/>
    </source>
</evidence>